<name>A0AA37Q1I8_9BACT</name>
<keyword evidence="1" id="KW-0812">Transmembrane</keyword>
<accession>A0AA37Q1I8</accession>
<keyword evidence="1" id="KW-0472">Membrane</keyword>
<dbReference type="EMBL" id="BRXS01000002">
    <property type="protein sequence ID" value="GLC24829.1"/>
    <property type="molecule type" value="Genomic_DNA"/>
</dbReference>
<proteinExistence type="predicted"/>
<organism evidence="3 4">
    <name type="scientific">Roseisolibacter agri</name>
    <dbReference type="NCBI Taxonomy" id="2014610"/>
    <lineage>
        <taxon>Bacteria</taxon>
        <taxon>Pseudomonadati</taxon>
        <taxon>Gemmatimonadota</taxon>
        <taxon>Gemmatimonadia</taxon>
        <taxon>Gemmatimonadales</taxon>
        <taxon>Gemmatimonadaceae</taxon>
        <taxon>Roseisolibacter</taxon>
    </lineage>
</organism>
<dbReference type="Proteomes" id="UP001161325">
    <property type="component" value="Unassembled WGS sequence"/>
</dbReference>
<evidence type="ECO:0000313" key="3">
    <source>
        <dbReference type="EMBL" id="GLC24829.1"/>
    </source>
</evidence>
<feature type="transmembrane region" description="Helical" evidence="1">
    <location>
        <begin position="237"/>
        <end position="259"/>
    </location>
</feature>
<dbReference type="RefSeq" id="WP_284349273.1">
    <property type="nucleotide sequence ID" value="NZ_BRXS01000002.1"/>
</dbReference>
<sequence>MAAPALTARAVRALSCPSCGAAIVLRGFAWTQTVACASCTAVLDAKDPNLAILQGAAARMRVAPLIPLGARGEWRGAPYEVIGFQQRTIRSGGGTWSWREYLLFNPYHGFRYLTEYDGHWNDVVPLQALPEVGGLAHPVARYGGESFRHFQTARVETTFVIGEFPWEVRTGDHVEVRDYVAPPRALSAESTDDETTWSLGTYVDGDAVWRAFKVEGKPPAPKGIYSNQPSPHRGKVAALWTTFAVLVALLMVTLLGRAVTARNAEAFSRQYVFRGTSADVAAPTSAIDSVTRGAGTAFVTPAFTLDGAQSNVVVETDASVDNQWLYVEYALINEATGQVYDFGREVSYYSGTDSDGRWSEGSRTDRARIGAVPGGRYFLRVEPSGDAAGRSIAYTVRVRRDVPNLVYYLLGLIALAIPPVLGTLRAASFETRRWAESDHAPSSSDDEDDDE</sequence>
<comment type="caution">
    <text evidence="3">The sequence shown here is derived from an EMBL/GenBank/DDBJ whole genome shotgun (WGS) entry which is preliminary data.</text>
</comment>
<keyword evidence="4" id="KW-1185">Reference proteome</keyword>
<evidence type="ECO:0000259" key="2">
    <source>
        <dbReference type="Pfam" id="PF13785"/>
    </source>
</evidence>
<gene>
    <name evidence="3" type="ORF">rosag_13420</name>
</gene>
<dbReference type="Pfam" id="PF13785">
    <property type="entry name" value="DUF4178"/>
    <property type="match status" value="1"/>
</dbReference>
<evidence type="ECO:0000313" key="4">
    <source>
        <dbReference type="Proteomes" id="UP001161325"/>
    </source>
</evidence>
<feature type="transmembrane region" description="Helical" evidence="1">
    <location>
        <begin position="405"/>
        <end position="424"/>
    </location>
</feature>
<feature type="domain" description="DUF4178" evidence="2">
    <location>
        <begin position="68"/>
        <end position="204"/>
    </location>
</feature>
<dbReference type="AlphaFoldDB" id="A0AA37Q1I8"/>
<evidence type="ECO:0000256" key="1">
    <source>
        <dbReference type="SAM" id="Phobius"/>
    </source>
</evidence>
<reference evidence="3" key="1">
    <citation type="submission" date="2022-08" db="EMBL/GenBank/DDBJ databases">
        <title>Draft genome sequencing of Roseisolibacter agri AW1220.</title>
        <authorList>
            <person name="Tobiishi Y."/>
            <person name="Tonouchi A."/>
        </authorList>
    </citation>
    <scope>NUCLEOTIDE SEQUENCE</scope>
    <source>
        <strain evidence="3">AW1220</strain>
    </source>
</reference>
<protein>
    <recommendedName>
        <fullName evidence="2">DUF4178 domain-containing protein</fullName>
    </recommendedName>
</protein>
<keyword evidence="1" id="KW-1133">Transmembrane helix</keyword>
<dbReference type="InterPro" id="IPR025235">
    <property type="entry name" value="DUF4178"/>
</dbReference>